<feature type="transmembrane region" description="Helical" evidence="1">
    <location>
        <begin position="320"/>
        <end position="340"/>
    </location>
</feature>
<dbReference type="InterPro" id="IPR045275">
    <property type="entry name" value="MscS_archaea/bacteria_type"/>
</dbReference>
<keyword evidence="1" id="KW-1133">Transmembrane helix</keyword>
<keyword evidence="1" id="KW-0997">Cell inner membrane</keyword>
<comment type="subunit">
    <text evidence="1">Homoheptamer.</text>
</comment>
<dbReference type="EMBL" id="CP124756">
    <property type="protein sequence ID" value="WGZ93567.1"/>
    <property type="molecule type" value="Genomic_DNA"/>
</dbReference>
<feature type="transmembrane region" description="Helical" evidence="1">
    <location>
        <begin position="346"/>
        <end position="368"/>
    </location>
</feature>
<organism evidence="2">
    <name type="scientific">Candidatus Thiothrix putei</name>
    <dbReference type="NCBI Taxonomy" id="3080811"/>
    <lineage>
        <taxon>Bacteria</taxon>
        <taxon>Pseudomonadati</taxon>
        <taxon>Pseudomonadota</taxon>
        <taxon>Gammaproteobacteria</taxon>
        <taxon>Thiotrichales</taxon>
        <taxon>Thiotrichaceae</taxon>
        <taxon>Thiothrix</taxon>
    </lineage>
</organism>
<reference evidence="2" key="2">
    <citation type="submission" date="2023-04" db="EMBL/GenBank/DDBJ databases">
        <authorList>
            <person name="Beletskiy A.V."/>
            <person name="Mardanov A.V."/>
            <person name="Ravin N.V."/>
        </authorList>
    </citation>
    <scope>NUCLEOTIDE SEQUENCE</scope>
    <source>
        <strain evidence="2">GKL-02</strain>
    </source>
</reference>
<reference evidence="2" key="1">
    <citation type="journal article" date="2023" name="Int. J. Mol. Sci.">
        <title>Metagenomics Revealed a New Genus 'Candidatus Thiocaldithrix dubininis' gen. nov., sp. nov. and a New Species 'Candidatus Thiothrix putei' sp. nov. in the Family Thiotrichaceae, Some Members of Which Have Traits of Both Na+- and H+-Motive Energetics.</title>
        <authorList>
            <person name="Ravin N.V."/>
            <person name="Muntyan M.S."/>
            <person name="Smolyakov D.D."/>
            <person name="Rudenko T.S."/>
            <person name="Beletsky A.V."/>
            <person name="Mardanov A.V."/>
            <person name="Grabovich M.Y."/>
        </authorList>
    </citation>
    <scope>NUCLEOTIDE SEQUENCE</scope>
    <source>
        <strain evidence="2">GKL-02</strain>
    </source>
</reference>
<proteinExistence type="inferred from homology"/>
<keyword evidence="1" id="KW-0406">Ion transport</keyword>
<dbReference type="GO" id="GO:0008381">
    <property type="term" value="F:mechanosensitive monoatomic ion channel activity"/>
    <property type="evidence" value="ECO:0007669"/>
    <property type="project" value="InterPro"/>
</dbReference>
<feature type="transmembrane region" description="Helical" evidence="1">
    <location>
        <begin position="159"/>
        <end position="180"/>
    </location>
</feature>
<dbReference type="Pfam" id="PF05552">
    <property type="entry name" value="MS_channel_1st_1"/>
    <property type="match status" value="2"/>
</dbReference>
<keyword evidence="1" id="KW-0812">Transmembrane</keyword>
<dbReference type="NCBIfam" id="NF033912">
    <property type="entry name" value="msc"/>
    <property type="match status" value="1"/>
</dbReference>
<dbReference type="KEGG" id="tput:QJT81_17470"/>
<name>A0AA95HA61_9GAMM</name>
<keyword evidence="1" id="KW-0813">Transport</keyword>
<dbReference type="GO" id="GO:0005886">
    <property type="term" value="C:plasma membrane"/>
    <property type="evidence" value="ECO:0007669"/>
    <property type="project" value="UniProtKB-SubCell"/>
</dbReference>
<feature type="transmembrane region" description="Helical" evidence="1">
    <location>
        <begin position="192"/>
        <end position="213"/>
    </location>
</feature>
<feature type="transmembrane region" description="Helical" evidence="1">
    <location>
        <begin position="99"/>
        <end position="120"/>
    </location>
</feature>
<feature type="transmembrane region" description="Helical" evidence="1">
    <location>
        <begin position="20"/>
        <end position="44"/>
    </location>
</feature>
<gene>
    <name evidence="2" type="ORF">QJT81_17470</name>
</gene>
<sequence length="386" mass="39976">MDGLSSSLANILGELASGKLGHALIGLAILIVGLIVVSFIAGFIKRMLGKVGFLERTKLAKPLASLIKALLTIFVLMAVLQHFGLTDVLAPLKTMLNKFLAAIPNIIGAGVIGYAGWVIAKIVSELTAVALGKVDRQLALKMGDQSTQGMKISKIGSSFIFAAILIPIAVSALGVLNIPSITQPASDMLNKLLAAIPNIIGAGIILAVTYFVAKFVVSMLTSVLDGININGMPQKLGLTGVFNDSFTPTKLVSNVIMFFAMLTAATAAVNTLGIEIISNIFAKVLEFGGGILVGGVILLVGYFLSTLAYNKLSQYGSSGIASIARFAILGLVLAMGLRAMGLADNIVNMAFGFTLGAVAIAAALAFGLGGREAAKRIANGWADKIK</sequence>
<dbReference type="AlphaFoldDB" id="A0AA95HA61"/>
<comment type="caution">
    <text evidence="1">Lacks conserved residue(s) required for the propagation of feature annotation.</text>
</comment>
<feature type="transmembrane region" description="Helical" evidence="1">
    <location>
        <begin position="65"/>
        <end position="84"/>
    </location>
</feature>
<comment type="similarity">
    <text evidence="1">Belongs to the MscS (TC 1.A.23) family.</text>
</comment>
<comment type="function">
    <text evidence="1">Mechanosensitive channel that participates in the regulation of osmotic pressure changes within the cell, opening in response to stretch forces in the membrane lipid bilayer, without the need for other proteins. Contributes to normal resistance to hypoosmotic shock. Forms an ion channel of 1.0 nanosiemens conductance with a slight preference for anions.</text>
</comment>
<evidence type="ECO:0000313" key="2">
    <source>
        <dbReference type="EMBL" id="WGZ93567.1"/>
    </source>
</evidence>
<keyword evidence="1" id="KW-1003">Cell membrane</keyword>
<comment type="subcellular location">
    <subcellularLocation>
        <location evidence="1">Cell inner membrane</location>
        <topology evidence="1">Multi-pass membrane protein</topology>
    </subcellularLocation>
</comment>
<dbReference type="PANTHER" id="PTHR30221">
    <property type="entry name" value="SMALL-CONDUCTANCE MECHANOSENSITIVE CHANNEL"/>
    <property type="match status" value="1"/>
</dbReference>
<feature type="transmembrane region" description="Helical" evidence="1">
    <location>
        <begin position="287"/>
        <end position="308"/>
    </location>
</feature>
<accession>A0AA95HA61</accession>
<protein>
    <recommendedName>
        <fullName evidence="1">Small-conductance mechanosensitive channel</fullName>
    </recommendedName>
</protein>
<dbReference type="Proteomes" id="UP001301326">
    <property type="component" value="Chromosome"/>
</dbReference>
<evidence type="ECO:0000256" key="1">
    <source>
        <dbReference type="RuleBase" id="RU369025"/>
    </source>
</evidence>
<feature type="transmembrane region" description="Helical" evidence="1">
    <location>
        <begin position="255"/>
        <end position="281"/>
    </location>
</feature>
<dbReference type="PANTHER" id="PTHR30221:SF1">
    <property type="entry name" value="SMALL-CONDUCTANCE MECHANOSENSITIVE CHANNEL"/>
    <property type="match status" value="1"/>
</dbReference>
<keyword evidence="1" id="KW-0407">Ion channel</keyword>
<dbReference type="InterPro" id="IPR008910">
    <property type="entry name" value="MSC_TM_helix"/>
</dbReference>
<keyword evidence="1" id="KW-0472">Membrane</keyword>